<dbReference type="GO" id="GO:0055085">
    <property type="term" value="P:transmembrane transport"/>
    <property type="evidence" value="ECO:0007669"/>
    <property type="project" value="InterPro"/>
</dbReference>
<proteinExistence type="inferred from homology"/>
<dbReference type="Proteomes" id="UP000243739">
    <property type="component" value="Unassembled WGS sequence"/>
</dbReference>
<dbReference type="STRING" id="337097.BHF71_08455"/>
<dbReference type="EMBL" id="MIJF01000019">
    <property type="protein sequence ID" value="OEF99569.1"/>
    <property type="molecule type" value="Genomic_DNA"/>
</dbReference>
<dbReference type="Pfam" id="PF12974">
    <property type="entry name" value="Phosphonate-bd"/>
    <property type="match status" value="1"/>
</dbReference>
<dbReference type="PANTHER" id="PTHR35841">
    <property type="entry name" value="PHOSPHONATES-BINDING PERIPLASMIC PROTEIN"/>
    <property type="match status" value="1"/>
</dbReference>
<dbReference type="GO" id="GO:0043190">
    <property type="term" value="C:ATP-binding cassette (ABC) transporter complex"/>
    <property type="evidence" value="ECO:0007669"/>
    <property type="project" value="InterPro"/>
</dbReference>
<dbReference type="NCBIfam" id="TIGR01098">
    <property type="entry name" value="3A0109s03R"/>
    <property type="match status" value="1"/>
</dbReference>
<evidence type="ECO:0000313" key="3">
    <source>
        <dbReference type="EMBL" id="OEF99569.1"/>
    </source>
</evidence>
<reference evidence="3 4" key="1">
    <citation type="submission" date="2016-09" db="EMBL/GenBank/DDBJ databases">
        <title>Draft genome sequence for the type strain of Vulcanibacillus modesticaldus BR, a strictly anaerobic, moderately thermophilic, and nitrate-reducing bacterium from deep sea-hydrothermal vents of the Mid-Atlantic Ridge.</title>
        <authorList>
            <person name="Abin C.A."/>
            <person name="Hollibaugh J.T."/>
        </authorList>
    </citation>
    <scope>NUCLEOTIDE SEQUENCE [LARGE SCALE GENOMIC DNA]</scope>
    <source>
        <strain evidence="3 4">BR</strain>
    </source>
</reference>
<name>A0A1D2YV38_9BACI</name>
<dbReference type="CDD" id="cd13572">
    <property type="entry name" value="PBP2_PnhD_2"/>
    <property type="match status" value="1"/>
</dbReference>
<organism evidence="3 4">
    <name type="scientific">Vulcanibacillus modesticaldus</name>
    <dbReference type="NCBI Taxonomy" id="337097"/>
    <lineage>
        <taxon>Bacteria</taxon>
        <taxon>Bacillati</taxon>
        <taxon>Bacillota</taxon>
        <taxon>Bacilli</taxon>
        <taxon>Bacillales</taxon>
        <taxon>Bacillaceae</taxon>
        <taxon>Vulcanibacillus</taxon>
    </lineage>
</organism>
<gene>
    <name evidence="3" type="ORF">BHF71_08455</name>
</gene>
<dbReference type="RefSeq" id="WP_069656562.1">
    <property type="nucleotide sequence ID" value="NZ_MIJF01000019.1"/>
</dbReference>
<comment type="caution">
    <text evidence="3">The sequence shown here is derived from an EMBL/GenBank/DDBJ whole genome shotgun (WGS) entry which is preliminary data.</text>
</comment>
<dbReference type="PROSITE" id="PS51257">
    <property type="entry name" value="PROKAR_LIPOPROTEIN"/>
    <property type="match status" value="1"/>
</dbReference>
<dbReference type="AlphaFoldDB" id="A0A1D2YV38"/>
<accession>A0A1D2YV38</accession>
<dbReference type="Gene3D" id="3.40.190.10">
    <property type="entry name" value="Periplasmic binding protein-like II"/>
    <property type="match status" value="2"/>
</dbReference>
<dbReference type="SUPFAM" id="SSF53850">
    <property type="entry name" value="Periplasmic binding protein-like II"/>
    <property type="match status" value="1"/>
</dbReference>
<keyword evidence="4" id="KW-1185">Reference proteome</keyword>
<dbReference type="PANTHER" id="PTHR35841:SF1">
    <property type="entry name" value="PHOSPHONATES-BINDING PERIPLASMIC PROTEIN"/>
    <property type="match status" value="1"/>
</dbReference>
<dbReference type="InterPro" id="IPR005770">
    <property type="entry name" value="PhnD"/>
</dbReference>
<evidence type="ECO:0000256" key="2">
    <source>
        <dbReference type="ARBA" id="ARBA00022729"/>
    </source>
</evidence>
<evidence type="ECO:0000313" key="4">
    <source>
        <dbReference type="Proteomes" id="UP000243739"/>
    </source>
</evidence>
<comment type="similarity">
    <text evidence="1">Belongs to the phosphate/phosphite/phosphonate binding protein family.</text>
</comment>
<protein>
    <submittedName>
        <fullName evidence="3">Phosphonate ABC transporter substrate-binding protein</fullName>
    </submittedName>
</protein>
<keyword evidence="2" id="KW-0732">Signal</keyword>
<evidence type="ECO:0000256" key="1">
    <source>
        <dbReference type="ARBA" id="ARBA00007162"/>
    </source>
</evidence>
<sequence>MKHLFSFKNMLLAIFLVILIFSLTACGNNLDNDNSSEQNAVNEKPFKVGVIPAQNKGNMERAMDKLENVLAKALDRPVEINIYSDYQGVVLAMKYNKIDMAYLGPLTYVQVNNDTGAQAIVTQLINGEPFYYSYIIVPKDSPLNSIDDLVARSKELNFAFGDINSTSGSLIPSIQFKKLGVYIDQENHKFKNITFTGSHDITALAIQNKKYDAGAIDSAIFNQLVKDGKIDGEKIKVIWKSEKLFQYPWAVVKQTDSETIKKVQNAFLSIKDPDILDVFGATGFTLAKDSDYDAIRKAAKETGRLD</sequence>